<dbReference type="HOGENOM" id="CLU_2784021_0_0_2"/>
<organism evidence="1 2">
    <name type="scientific">Methanosarcina acetivorans (strain ATCC 35395 / DSM 2834 / JCM 12185 / C2A)</name>
    <dbReference type="NCBI Taxonomy" id="188937"/>
    <lineage>
        <taxon>Archaea</taxon>
        <taxon>Methanobacteriati</taxon>
        <taxon>Methanobacteriota</taxon>
        <taxon>Stenosarchaea group</taxon>
        <taxon>Methanomicrobia</taxon>
        <taxon>Methanosarcinales</taxon>
        <taxon>Methanosarcinaceae</taxon>
        <taxon>Methanosarcina</taxon>
    </lineage>
</organism>
<dbReference type="Proteomes" id="UP000002487">
    <property type="component" value="Chromosome"/>
</dbReference>
<proteinExistence type="predicted"/>
<dbReference type="EnsemblBacteria" id="AAM05390">
    <property type="protein sequence ID" value="AAM05390"/>
    <property type="gene ID" value="MA_1987"/>
</dbReference>
<protein>
    <submittedName>
        <fullName evidence="1">Uncharacterized protein</fullName>
    </submittedName>
</protein>
<sequence>MSLHVPDLYRSYSCMDTSFIFEVRKKLLKRIKKPRTIPVIRPGKGFSNRNSKIETFAEKHRTGHHLRD</sequence>
<dbReference type="EMBL" id="AE010299">
    <property type="protein sequence ID" value="AAM05390.1"/>
    <property type="molecule type" value="Genomic_DNA"/>
</dbReference>
<dbReference type="KEGG" id="mac:MA_1987"/>
<reference evidence="1 2" key="1">
    <citation type="journal article" date="2002" name="Genome Res.">
        <title>The genome of Methanosarcina acetivorans reveals extensive metabolic and physiological diversity.</title>
        <authorList>
            <person name="Galagan J.E."/>
            <person name="Nusbaum C."/>
            <person name="Roy A."/>
            <person name="Endrizzi M.G."/>
            <person name="Macdonald P."/>
            <person name="FitzHugh W."/>
            <person name="Calvo S."/>
            <person name="Engels R."/>
            <person name="Smirnov S."/>
            <person name="Atnoor D."/>
            <person name="Brown A."/>
            <person name="Allen N."/>
            <person name="Naylor J."/>
            <person name="Stange-Thomann N."/>
            <person name="DeArellano K."/>
            <person name="Johnson R."/>
            <person name="Linton L."/>
            <person name="McEwan P."/>
            <person name="McKernan K."/>
            <person name="Talamas J."/>
            <person name="Tirrell A."/>
            <person name="Ye W."/>
            <person name="Zimmer A."/>
            <person name="Barber R.D."/>
            <person name="Cann I."/>
            <person name="Graham D.E."/>
            <person name="Grahame D.A."/>
            <person name="Guss A."/>
            <person name="Hedderich R."/>
            <person name="Ingram-Smith C."/>
            <person name="Kuettner C.H."/>
            <person name="Krzycki J.A."/>
            <person name="Leigh J.A."/>
            <person name="Li W."/>
            <person name="Liu J."/>
            <person name="Mukhopadhyay B."/>
            <person name="Reeve J.N."/>
            <person name="Smith K."/>
            <person name="Springer T.A."/>
            <person name="Umayam L.A."/>
            <person name="White O."/>
            <person name="White R.H."/>
            <person name="de Macario E.C."/>
            <person name="Ferry J.G."/>
            <person name="Jarrell K.F."/>
            <person name="Jing H."/>
            <person name="Macario A.J.L."/>
            <person name="Paulsen I."/>
            <person name="Pritchett M."/>
            <person name="Sowers K.R."/>
            <person name="Swanson R.V."/>
            <person name="Zinder S.H."/>
            <person name="Lander E."/>
            <person name="Metcalf W.W."/>
            <person name="Birren B."/>
        </authorList>
    </citation>
    <scope>NUCLEOTIDE SEQUENCE [LARGE SCALE GENOMIC DNA]</scope>
    <source>
        <strain evidence="2">ATCC 35395 / DSM 2834 / JCM 12185 / C2A</strain>
    </source>
</reference>
<gene>
    <name evidence="1" type="ordered locus">MA_1987</name>
</gene>
<evidence type="ECO:0000313" key="2">
    <source>
        <dbReference type="Proteomes" id="UP000002487"/>
    </source>
</evidence>
<dbReference type="InParanoid" id="Q8TPC6"/>
<dbReference type="AlphaFoldDB" id="Q8TPC6"/>
<keyword evidence="2" id="KW-1185">Reference proteome</keyword>
<evidence type="ECO:0000313" key="1">
    <source>
        <dbReference type="EMBL" id="AAM05390.1"/>
    </source>
</evidence>
<accession>Q8TPC6</accession>
<name>Q8TPC6_METAC</name>